<evidence type="ECO:0000256" key="5">
    <source>
        <dbReference type="ARBA" id="ARBA00023040"/>
    </source>
</evidence>
<evidence type="ECO:0000256" key="9">
    <source>
        <dbReference type="ARBA" id="ARBA00023224"/>
    </source>
</evidence>
<evidence type="ECO:0000256" key="6">
    <source>
        <dbReference type="ARBA" id="ARBA00023136"/>
    </source>
</evidence>
<dbReference type="Gene3D" id="1.20.1070.10">
    <property type="entry name" value="Rhodopsin 7-helix transmembrane proteins"/>
    <property type="match status" value="1"/>
</dbReference>
<comment type="caution">
    <text evidence="12">The sequence shown here is derived from an EMBL/GenBank/DDBJ whole genome shotgun (WGS) entry which is preliminary data.</text>
</comment>
<feature type="transmembrane region" description="Helical" evidence="10">
    <location>
        <begin position="57"/>
        <end position="83"/>
    </location>
</feature>
<dbReference type="GO" id="GO:0007204">
    <property type="term" value="P:positive regulation of cytosolic calcium ion concentration"/>
    <property type="evidence" value="ECO:0007669"/>
    <property type="project" value="TreeGrafter"/>
</dbReference>
<dbReference type="InterPro" id="IPR008365">
    <property type="entry name" value="Prostanoid_rcpt"/>
</dbReference>
<dbReference type="GO" id="GO:0004930">
    <property type="term" value="F:G protein-coupled receptor activity"/>
    <property type="evidence" value="ECO:0007669"/>
    <property type="project" value="UniProtKB-KW"/>
</dbReference>
<protein>
    <recommendedName>
        <fullName evidence="11">G-protein coupled receptors family 1 profile domain-containing protein</fullName>
    </recommendedName>
</protein>
<evidence type="ECO:0000256" key="7">
    <source>
        <dbReference type="ARBA" id="ARBA00023170"/>
    </source>
</evidence>
<keyword evidence="5" id="KW-0297">G-protein coupled receptor</keyword>
<evidence type="ECO:0000256" key="1">
    <source>
        <dbReference type="ARBA" id="ARBA00004651"/>
    </source>
</evidence>
<accession>A0A9D4HPF3</accession>
<dbReference type="InterPro" id="IPR017452">
    <property type="entry name" value="GPCR_Rhodpsn_7TM"/>
</dbReference>
<dbReference type="GO" id="GO:0005886">
    <property type="term" value="C:plasma membrane"/>
    <property type="evidence" value="ECO:0007669"/>
    <property type="project" value="UniProtKB-SubCell"/>
</dbReference>
<keyword evidence="4 10" id="KW-1133">Transmembrane helix</keyword>
<evidence type="ECO:0000313" key="12">
    <source>
        <dbReference type="EMBL" id="KAH3724753.1"/>
    </source>
</evidence>
<dbReference type="PANTHER" id="PTHR11866">
    <property type="entry name" value="G-PROTEIN COUPLED RECEPTOR FAMILY 1 MEMBER"/>
    <property type="match status" value="1"/>
</dbReference>
<sequence>MSKNGNLTDGLKSSSASFSWALFVSLGFVWIPGIVCNIIALIYIIRDIRKAVFPAIFLLLIFVCCDLTAVICSTLNYIVVFYIQNVTTFYVFFRVASAFMNLIMAVDRYLAICQPFIYKRSVTVGTWKVTCLIACLSIMVYCMFAVVGLGDVNVLKTDGSVRCSSLAYSLKPTQRVFGMMFPLIGFLCTLTIVVLNMIVVRELFRLKNRVAAISSTLEGSSSTDTSGNASAAAKVKPFEVKFAKLFIHLIKTLLLISMRVRL</sequence>
<reference evidence="12" key="1">
    <citation type="journal article" date="2019" name="bioRxiv">
        <title>The Genome of the Zebra Mussel, Dreissena polymorpha: A Resource for Invasive Species Research.</title>
        <authorList>
            <person name="McCartney M.A."/>
            <person name="Auch B."/>
            <person name="Kono T."/>
            <person name="Mallez S."/>
            <person name="Zhang Y."/>
            <person name="Obille A."/>
            <person name="Becker A."/>
            <person name="Abrahante J.E."/>
            <person name="Garbe J."/>
            <person name="Badalamenti J.P."/>
            <person name="Herman A."/>
            <person name="Mangelson H."/>
            <person name="Liachko I."/>
            <person name="Sullivan S."/>
            <person name="Sone E.D."/>
            <person name="Koren S."/>
            <person name="Silverstein K.A.T."/>
            <person name="Beckman K.B."/>
            <person name="Gohl D.M."/>
        </authorList>
    </citation>
    <scope>NUCLEOTIDE SEQUENCE</scope>
    <source>
        <strain evidence="12">Duluth1</strain>
        <tissue evidence="12">Whole animal</tissue>
    </source>
</reference>
<dbReference type="PROSITE" id="PS50262">
    <property type="entry name" value="G_PROTEIN_RECEP_F1_2"/>
    <property type="match status" value="1"/>
</dbReference>
<keyword evidence="7" id="KW-0675">Receptor</keyword>
<organism evidence="12 13">
    <name type="scientific">Dreissena polymorpha</name>
    <name type="common">Zebra mussel</name>
    <name type="synonym">Mytilus polymorpha</name>
    <dbReference type="NCBI Taxonomy" id="45954"/>
    <lineage>
        <taxon>Eukaryota</taxon>
        <taxon>Metazoa</taxon>
        <taxon>Spiralia</taxon>
        <taxon>Lophotrochozoa</taxon>
        <taxon>Mollusca</taxon>
        <taxon>Bivalvia</taxon>
        <taxon>Autobranchia</taxon>
        <taxon>Heteroconchia</taxon>
        <taxon>Euheterodonta</taxon>
        <taxon>Imparidentia</taxon>
        <taxon>Neoheterodontei</taxon>
        <taxon>Myida</taxon>
        <taxon>Dreissenoidea</taxon>
        <taxon>Dreissenidae</taxon>
        <taxon>Dreissena</taxon>
    </lineage>
</organism>
<evidence type="ECO:0000256" key="2">
    <source>
        <dbReference type="ARBA" id="ARBA00022475"/>
    </source>
</evidence>
<dbReference type="InterPro" id="IPR000276">
    <property type="entry name" value="GPCR_Rhodpsn"/>
</dbReference>
<evidence type="ECO:0000256" key="4">
    <source>
        <dbReference type="ARBA" id="ARBA00022989"/>
    </source>
</evidence>
<evidence type="ECO:0000259" key="11">
    <source>
        <dbReference type="PROSITE" id="PS50262"/>
    </source>
</evidence>
<dbReference type="AlphaFoldDB" id="A0A9D4HPF3"/>
<dbReference type="EMBL" id="JAIWYP010000012">
    <property type="protein sequence ID" value="KAH3724753.1"/>
    <property type="molecule type" value="Genomic_DNA"/>
</dbReference>
<keyword evidence="2" id="KW-1003">Cell membrane</keyword>
<keyword evidence="8" id="KW-0325">Glycoprotein</keyword>
<reference evidence="12" key="2">
    <citation type="submission" date="2020-11" db="EMBL/GenBank/DDBJ databases">
        <authorList>
            <person name="McCartney M.A."/>
            <person name="Auch B."/>
            <person name="Kono T."/>
            <person name="Mallez S."/>
            <person name="Becker A."/>
            <person name="Gohl D.M."/>
            <person name="Silverstein K.A.T."/>
            <person name="Koren S."/>
            <person name="Bechman K.B."/>
            <person name="Herman A."/>
            <person name="Abrahante J.E."/>
            <person name="Garbe J."/>
        </authorList>
    </citation>
    <scope>NUCLEOTIDE SEQUENCE</scope>
    <source>
        <strain evidence="12">Duluth1</strain>
        <tissue evidence="12">Whole animal</tissue>
    </source>
</reference>
<gene>
    <name evidence="12" type="ORF">DPMN_050577</name>
</gene>
<keyword evidence="13" id="KW-1185">Reference proteome</keyword>
<name>A0A9D4HPF3_DREPO</name>
<feature type="transmembrane region" description="Helical" evidence="10">
    <location>
        <begin position="89"/>
        <end position="110"/>
    </location>
</feature>
<dbReference type="Proteomes" id="UP000828390">
    <property type="component" value="Unassembled WGS sequence"/>
</dbReference>
<dbReference type="PANTHER" id="PTHR11866:SF16">
    <property type="entry name" value="PROSTAGLANDIN E2 RECEPTOR EP4 SUBTYPE-LIKE PROTEIN"/>
    <property type="match status" value="1"/>
</dbReference>
<dbReference type="Pfam" id="PF00001">
    <property type="entry name" value="7tm_1"/>
    <property type="match status" value="1"/>
</dbReference>
<dbReference type="GO" id="GO:0007189">
    <property type="term" value="P:adenylate cyclase-activating G protein-coupled receptor signaling pathway"/>
    <property type="evidence" value="ECO:0007669"/>
    <property type="project" value="TreeGrafter"/>
</dbReference>
<keyword evidence="9" id="KW-0807">Transducer</keyword>
<evidence type="ECO:0000256" key="10">
    <source>
        <dbReference type="SAM" id="Phobius"/>
    </source>
</evidence>
<keyword evidence="6 10" id="KW-0472">Membrane</keyword>
<dbReference type="SUPFAM" id="SSF81321">
    <property type="entry name" value="Family A G protein-coupled receptor-like"/>
    <property type="match status" value="1"/>
</dbReference>
<feature type="domain" description="G-protein coupled receptors family 1 profile" evidence="11">
    <location>
        <begin position="89"/>
        <end position="262"/>
    </location>
</feature>
<comment type="subcellular location">
    <subcellularLocation>
        <location evidence="1">Cell membrane</location>
        <topology evidence="1">Multi-pass membrane protein</topology>
    </subcellularLocation>
</comment>
<feature type="transmembrane region" description="Helical" evidence="10">
    <location>
        <begin position="20"/>
        <end position="45"/>
    </location>
</feature>
<dbReference type="PROSITE" id="PS00237">
    <property type="entry name" value="G_PROTEIN_RECEP_F1_1"/>
    <property type="match status" value="1"/>
</dbReference>
<proteinExistence type="predicted"/>
<evidence type="ECO:0000256" key="3">
    <source>
        <dbReference type="ARBA" id="ARBA00022692"/>
    </source>
</evidence>
<evidence type="ECO:0000313" key="13">
    <source>
        <dbReference type="Proteomes" id="UP000828390"/>
    </source>
</evidence>
<feature type="transmembrane region" description="Helical" evidence="10">
    <location>
        <begin position="131"/>
        <end position="150"/>
    </location>
</feature>
<evidence type="ECO:0000256" key="8">
    <source>
        <dbReference type="ARBA" id="ARBA00023180"/>
    </source>
</evidence>
<keyword evidence="3 10" id="KW-0812">Transmembrane</keyword>
<feature type="transmembrane region" description="Helical" evidence="10">
    <location>
        <begin position="176"/>
        <end position="199"/>
    </location>
</feature>